<name>A0A7X1M8A3_9ACTN</name>
<feature type="compositionally biased region" description="Low complexity" evidence="1">
    <location>
        <begin position="246"/>
        <end position="261"/>
    </location>
</feature>
<evidence type="ECO:0000313" key="2">
    <source>
        <dbReference type="EMBL" id="MBC2901358.1"/>
    </source>
</evidence>
<evidence type="ECO:0000256" key="1">
    <source>
        <dbReference type="SAM" id="MobiDB-lite"/>
    </source>
</evidence>
<feature type="region of interest" description="Disordered" evidence="1">
    <location>
        <begin position="154"/>
        <end position="277"/>
    </location>
</feature>
<feature type="region of interest" description="Disordered" evidence="1">
    <location>
        <begin position="294"/>
        <end position="316"/>
    </location>
</feature>
<comment type="caution">
    <text evidence="2">The sequence shown here is derived from an EMBL/GenBank/DDBJ whole genome shotgun (WGS) entry which is preliminary data.</text>
</comment>
<feature type="compositionally biased region" description="Low complexity" evidence="1">
    <location>
        <begin position="154"/>
        <end position="184"/>
    </location>
</feature>
<dbReference type="EMBL" id="JACMSF010000005">
    <property type="protein sequence ID" value="MBC2901358.1"/>
    <property type="molecule type" value="Genomic_DNA"/>
</dbReference>
<accession>A0A7X1M8A3</accession>
<evidence type="ECO:0000313" key="3">
    <source>
        <dbReference type="Proteomes" id="UP000584670"/>
    </source>
</evidence>
<reference evidence="2 3" key="1">
    <citation type="submission" date="2020-08" db="EMBL/GenBank/DDBJ databases">
        <title>Streptomyces sp. PSKA01 genome sequencing and assembly.</title>
        <authorList>
            <person name="Mandal S."/>
            <person name="Maiti P.K."/>
            <person name="Das P."/>
        </authorList>
    </citation>
    <scope>NUCLEOTIDE SEQUENCE [LARGE SCALE GENOMIC DNA]</scope>
    <source>
        <strain evidence="2 3">PSKA01</strain>
    </source>
</reference>
<feature type="compositionally biased region" description="Low complexity" evidence="1">
    <location>
        <begin position="71"/>
        <end position="89"/>
    </location>
</feature>
<sequence>MALSAVLPGAALRILRTAAGRRALYLALLLGGLFALGVLGGQQAQAAEDTPTALSVDVRTQVERVAESVVQERPVQEPQVQESPVQEPVLPRPSAPEAVDGDGILRPVTEHILPAVGEHIVPAVGERVVRPVGEVVGAVTDGLDEARAKVPPLESLPTLPGLSPSPGAGLPVLPGLPELPVLPEQTLPAPDATAPQPGPVASSPGGEEDSEGPAKKATTHAHGPRGITSYDTTPPRTSAHPHRAESPAPARRAPADDPGGALDHQAAVDNGTPRHGDAHAVALNHRAPLRLVPGSAARVSADETRDEYRDIPVSPA</sequence>
<gene>
    <name evidence="2" type="ORF">H4N64_07015</name>
</gene>
<dbReference type="AlphaFoldDB" id="A0A7X1M8A3"/>
<feature type="region of interest" description="Disordered" evidence="1">
    <location>
        <begin position="71"/>
        <end position="100"/>
    </location>
</feature>
<keyword evidence="3" id="KW-1185">Reference proteome</keyword>
<feature type="compositionally biased region" description="Basic and acidic residues" evidence="1">
    <location>
        <begin position="300"/>
        <end position="310"/>
    </location>
</feature>
<proteinExistence type="predicted"/>
<protein>
    <submittedName>
        <fullName evidence="2">Uncharacterized protein</fullName>
    </submittedName>
</protein>
<dbReference type="RefSeq" id="WP_186281219.1">
    <property type="nucleotide sequence ID" value="NZ_JACMSF010000005.1"/>
</dbReference>
<dbReference type="Proteomes" id="UP000584670">
    <property type="component" value="Unassembled WGS sequence"/>
</dbReference>
<organism evidence="2 3">
    <name type="scientific">Streptomyces cupreus</name>
    <dbReference type="NCBI Taxonomy" id="2759956"/>
    <lineage>
        <taxon>Bacteria</taxon>
        <taxon>Bacillati</taxon>
        <taxon>Actinomycetota</taxon>
        <taxon>Actinomycetes</taxon>
        <taxon>Kitasatosporales</taxon>
        <taxon>Streptomycetaceae</taxon>
        <taxon>Streptomyces</taxon>
    </lineage>
</organism>